<sequence length="303" mass="32477">MTAGEPYTVELADDVHAYVQPDGGWCLNNSGFVSDGTTTLLVDTAATERRTLALSAALDSTGAPAPRLLVNTHHHGDHTYGNGHFMPTATLVSHAACRREALASGQHLHLLWPQTDFGHVPIKGADLTFTDRTTLHVGDIEAEVIHPGISHTVGDSFVWLPHRRIVFTGDLVFEGGTPFFLMGSLSGSLRALELLRELGAETVVPGHGPVTDPSAFDRAERYIRFVAEVAEKSHAAGLTPLEAARQTDLGEYAELPESERLVANLRRAYAELDGHPEGEGVDPFAGFADMAAVNGGEMMTCHA</sequence>
<dbReference type="SMART" id="SM00849">
    <property type="entry name" value="Lactamase_B"/>
    <property type="match status" value="1"/>
</dbReference>
<evidence type="ECO:0000259" key="1">
    <source>
        <dbReference type="SMART" id="SM00849"/>
    </source>
</evidence>
<accession>A0A5N8XYJ9</accession>
<dbReference type="EMBL" id="VJZC01000806">
    <property type="protein sequence ID" value="MPY64450.1"/>
    <property type="molecule type" value="Genomic_DNA"/>
</dbReference>
<reference evidence="2 3" key="1">
    <citation type="submission" date="2019-07" db="EMBL/GenBank/DDBJ databases">
        <title>New species of Amycolatopsis and Streptomyces.</title>
        <authorList>
            <person name="Duangmal K."/>
            <person name="Teo W.F.A."/>
            <person name="Lipun K."/>
        </authorList>
    </citation>
    <scope>NUCLEOTIDE SEQUENCE [LARGE SCALE GENOMIC DNA]</scope>
    <source>
        <strain evidence="2 3">NBRC 106415</strain>
    </source>
</reference>
<keyword evidence="2" id="KW-0378">Hydrolase</keyword>
<dbReference type="PANTHER" id="PTHR42951">
    <property type="entry name" value="METALLO-BETA-LACTAMASE DOMAIN-CONTAINING"/>
    <property type="match status" value="1"/>
</dbReference>
<dbReference type="OrthoDB" id="420651at2"/>
<protein>
    <submittedName>
        <fullName evidence="2">MBL fold metallo-hydrolase</fullName>
    </submittedName>
</protein>
<dbReference type="InterPro" id="IPR036866">
    <property type="entry name" value="RibonucZ/Hydroxyglut_hydro"/>
</dbReference>
<dbReference type="GO" id="GO:0016787">
    <property type="term" value="F:hydrolase activity"/>
    <property type="evidence" value="ECO:0007669"/>
    <property type="project" value="UniProtKB-KW"/>
</dbReference>
<evidence type="ECO:0000313" key="3">
    <source>
        <dbReference type="Proteomes" id="UP000400924"/>
    </source>
</evidence>
<proteinExistence type="predicted"/>
<feature type="domain" description="Metallo-beta-lactamase" evidence="1">
    <location>
        <begin position="27"/>
        <end position="207"/>
    </location>
</feature>
<dbReference type="InterPro" id="IPR050855">
    <property type="entry name" value="NDM-1-like"/>
</dbReference>
<dbReference type="CDD" id="cd16282">
    <property type="entry name" value="metallo-hydrolase-like_MBL-fold"/>
    <property type="match status" value="1"/>
</dbReference>
<name>A0A5N8XYJ9_9ACTN</name>
<organism evidence="2 3">
    <name type="scientific">Streptomyces spongiae</name>
    <dbReference type="NCBI Taxonomy" id="565072"/>
    <lineage>
        <taxon>Bacteria</taxon>
        <taxon>Bacillati</taxon>
        <taxon>Actinomycetota</taxon>
        <taxon>Actinomycetes</taxon>
        <taxon>Kitasatosporales</taxon>
        <taxon>Streptomycetaceae</taxon>
        <taxon>Streptomyces</taxon>
    </lineage>
</organism>
<dbReference type="Proteomes" id="UP000400924">
    <property type="component" value="Unassembled WGS sequence"/>
</dbReference>
<dbReference type="Gene3D" id="3.60.15.10">
    <property type="entry name" value="Ribonuclease Z/Hydroxyacylglutathione hydrolase-like"/>
    <property type="match status" value="1"/>
</dbReference>
<evidence type="ECO:0000313" key="2">
    <source>
        <dbReference type="EMBL" id="MPY64450.1"/>
    </source>
</evidence>
<dbReference type="RefSeq" id="WP_152777991.1">
    <property type="nucleotide sequence ID" value="NZ_VJZC01000806.1"/>
</dbReference>
<comment type="caution">
    <text evidence="2">The sequence shown here is derived from an EMBL/GenBank/DDBJ whole genome shotgun (WGS) entry which is preliminary data.</text>
</comment>
<dbReference type="SUPFAM" id="SSF56281">
    <property type="entry name" value="Metallo-hydrolase/oxidoreductase"/>
    <property type="match status" value="1"/>
</dbReference>
<dbReference type="AlphaFoldDB" id="A0A5N8XYJ9"/>
<keyword evidence="3" id="KW-1185">Reference proteome</keyword>
<dbReference type="InterPro" id="IPR001279">
    <property type="entry name" value="Metallo-B-lactamas"/>
</dbReference>
<dbReference type="Pfam" id="PF00753">
    <property type="entry name" value="Lactamase_B"/>
    <property type="match status" value="1"/>
</dbReference>
<gene>
    <name evidence="2" type="ORF">FNH08_47055</name>
</gene>